<comment type="similarity">
    <text evidence="2">Belongs to the ALAD family.</text>
</comment>
<evidence type="ECO:0000313" key="10">
    <source>
        <dbReference type="EMBL" id="CUT05455.1"/>
    </source>
</evidence>
<evidence type="ECO:0000256" key="8">
    <source>
        <dbReference type="ARBA" id="ARBA00032837"/>
    </source>
</evidence>
<dbReference type="GO" id="GO:0006782">
    <property type="term" value="P:protoporphyrinogen IX biosynthetic process"/>
    <property type="evidence" value="ECO:0007669"/>
    <property type="project" value="UniProtKB-UniPathway"/>
</dbReference>
<evidence type="ECO:0000256" key="5">
    <source>
        <dbReference type="ARBA" id="ARBA00023133"/>
    </source>
</evidence>
<dbReference type="Pfam" id="PF00490">
    <property type="entry name" value="ALAD"/>
    <property type="match status" value="1"/>
</dbReference>
<keyword evidence="11" id="KW-1185">Reference proteome</keyword>
<dbReference type="Gene3D" id="3.20.20.70">
    <property type="entry name" value="Aldolase class I"/>
    <property type="match status" value="1"/>
</dbReference>
<reference evidence="11" key="1">
    <citation type="submission" date="2015-11" db="EMBL/GenBank/DDBJ databases">
        <authorList>
            <person name="Varghese N."/>
        </authorList>
    </citation>
    <scope>NUCLEOTIDE SEQUENCE [LARGE SCALE GENOMIC DNA]</scope>
    <source>
        <strain evidence="11">JGI-23</strain>
    </source>
</reference>
<dbReference type="Proteomes" id="UP000199197">
    <property type="component" value="Unassembled WGS sequence"/>
</dbReference>
<accession>A0A0P1P005</accession>
<organism evidence="10 11">
    <name type="scientific">Candidatus Chryseopegocella kryptomonas</name>
    <dbReference type="NCBI Taxonomy" id="1633643"/>
    <lineage>
        <taxon>Bacteria</taxon>
        <taxon>Pseudomonadati</taxon>
        <taxon>Candidatus Kryptoniota</taxon>
        <taxon>Candidatus Chryseopegocella</taxon>
    </lineage>
</organism>
<evidence type="ECO:0000256" key="4">
    <source>
        <dbReference type="ARBA" id="ARBA00020771"/>
    </source>
</evidence>
<evidence type="ECO:0000256" key="1">
    <source>
        <dbReference type="ARBA" id="ARBA00004694"/>
    </source>
</evidence>
<evidence type="ECO:0000313" key="11">
    <source>
        <dbReference type="Proteomes" id="UP000199197"/>
    </source>
</evidence>
<evidence type="ECO:0000256" key="7">
    <source>
        <dbReference type="ARBA" id="ARBA00023244"/>
    </source>
</evidence>
<gene>
    <name evidence="10" type="ORF">JGI23_01965</name>
</gene>
<protein>
    <recommendedName>
        <fullName evidence="4">Delta-aminolevulinic acid dehydratase</fullName>
        <ecNumber evidence="3">4.2.1.24</ecNumber>
    </recommendedName>
    <alternativeName>
        <fullName evidence="8">Porphobilinogen synthase</fullName>
    </alternativeName>
</protein>
<dbReference type="UniPathway" id="UPA00251">
    <property type="reaction ID" value="UER00318"/>
</dbReference>
<proteinExistence type="inferred from homology"/>
<dbReference type="EMBL" id="CZVW01000041">
    <property type="protein sequence ID" value="CUT05455.1"/>
    <property type="molecule type" value="Genomic_DNA"/>
</dbReference>
<dbReference type="AlphaFoldDB" id="A0A0P1P005"/>
<dbReference type="SUPFAM" id="SSF51569">
    <property type="entry name" value="Aldolase"/>
    <property type="match status" value="1"/>
</dbReference>
<sequence length="61" mass="7092">MAIAQFTTQAVGFPTIRLRRLRMTEQFRKMVAETQLSVNDFIYPLFVCPGENVKREVKSMP</sequence>
<keyword evidence="5" id="KW-0350">Heme biosynthesis</keyword>
<dbReference type="EC" id="4.2.1.24" evidence="3"/>
<comment type="pathway">
    <text evidence="1">Porphyrin-containing compound metabolism; protoporphyrin-IX biosynthesis; coproporphyrinogen-III from 5-aminolevulinate: step 1/4.</text>
</comment>
<keyword evidence="7" id="KW-0627">Porphyrin biosynthesis</keyword>
<evidence type="ECO:0000256" key="2">
    <source>
        <dbReference type="ARBA" id="ARBA00008055"/>
    </source>
</evidence>
<dbReference type="GO" id="GO:0046872">
    <property type="term" value="F:metal ion binding"/>
    <property type="evidence" value="ECO:0007669"/>
    <property type="project" value="InterPro"/>
</dbReference>
<keyword evidence="6" id="KW-0456">Lyase</keyword>
<dbReference type="GO" id="GO:0004655">
    <property type="term" value="F:porphobilinogen synthase activity"/>
    <property type="evidence" value="ECO:0007669"/>
    <property type="project" value="UniProtKB-EC"/>
</dbReference>
<dbReference type="InterPro" id="IPR013785">
    <property type="entry name" value="Aldolase_TIM"/>
</dbReference>
<dbReference type="InterPro" id="IPR001731">
    <property type="entry name" value="ALAD"/>
</dbReference>
<name>A0A0P1P005_9BACT</name>
<evidence type="ECO:0000256" key="9">
    <source>
        <dbReference type="ARBA" id="ARBA00047651"/>
    </source>
</evidence>
<evidence type="ECO:0000256" key="3">
    <source>
        <dbReference type="ARBA" id="ARBA00012053"/>
    </source>
</evidence>
<comment type="catalytic activity">
    <reaction evidence="9">
        <text>2 5-aminolevulinate = porphobilinogen + 2 H2O + H(+)</text>
        <dbReference type="Rhea" id="RHEA:24064"/>
        <dbReference type="ChEBI" id="CHEBI:15377"/>
        <dbReference type="ChEBI" id="CHEBI:15378"/>
        <dbReference type="ChEBI" id="CHEBI:58126"/>
        <dbReference type="ChEBI" id="CHEBI:356416"/>
        <dbReference type="EC" id="4.2.1.24"/>
    </reaction>
</comment>
<evidence type="ECO:0000256" key="6">
    <source>
        <dbReference type="ARBA" id="ARBA00023239"/>
    </source>
</evidence>